<protein>
    <submittedName>
        <fullName evidence="2">Uncharacterized protein</fullName>
    </submittedName>
</protein>
<feature type="compositionally biased region" description="Polar residues" evidence="1">
    <location>
        <begin position="1"/>
        <end position="17"/>
    </location>
</feature>
<gene>
    <name evidence="2" type="ORF">L227DRAFT_86801</name>
</gene>
<keyword evidence="3" id="KW-1185">Reference proteome</keyword>
<dbReference type="EMBL" id="ML122264">
    <property type="protein sequence ID" value="RPD60905.1"/>
    <property type="molecule type" value="Genomic_DNA"/>
</dbReference>
<sequence>MTMSKRSTQKNRQSEATAPTLRSMREATSKQATSKDAHSPKPTPSRTNSEQVATTDGAESWADVVLRSPTELSQYHKALVDGHPKRGEAVRSFKCTWPASATLSAIELIHLACILCKLTALTHLHIPVRCAPTSLIEYDYNPWSRSAPTLLPTSLFLDLFESMGPMSNLRVLDVTLDILVRLPKNILEHVACLSLRIAQHEQPVACSAISWLFGRNLRSLRIIRECFGQLQQESPARVCALLDAPCLTYFELRDVDVMGTSVAPSIDELEDLESDDAFHNVPMLTTIVWEPSWSSRQAKADPSYWDIVCDRLWDLIFPFGQGLVFLREDHGSAHLLGSGGELGIPVTSTRVDDSWWEIDSWDESWTVLLWEVITTHDDPRVRQRYL</sequence>
<evidence type="ECO:0000313" key="2">
    <source>
        <dbReference type="EMBL" id="RPD60905.1"/>
    </source>
</evidence>
<dbReference type="OrthoDB" id="2756463at2759"/>
<accession>A0A5C2SAQ5</accession>
<name>A0A5C2SAQ5_9APHY</name>
<proteinExistence type="predicted"/>
<organism evidence="2 3">
    <name type="scientific">Lentinus tigrinus ALCF2SS1-6</name>
    <dbReference type="NCBI Taxonomy" id="1328759"/>
    <lineage>
        <taxon>Eukaryota</taxon>
        <taxon>Fungi</taxon>
        <taxon>Dikarya</taxon>
        <taxon>Basidiomycota</taxon>
        <taxon>Agaricomycotina</taxon>
        <taxon>Agaricomycetes</taxon>
        <taxon>Polyporales</taxon>
        <taxon>Polyporaceae</taxon>
        <taxon>Lentinus</taxon>
    </lineage>
</organism>
<feature type="compositionally biased region" description="Basic and acidic residues" evidence="1">
    <location>
        <begin position="23"/>
        <end position="39"/>
    </location>
</feature>
<feature type="compositionally biased region" description="Polar residues" evidence="1">
    <location>
        <begin position="44"/>
        <end position="54"/>
    </location>
</feature>
<evidence type="ECO:0000256" key="1">
    <source>
        <dbReference type="SAM" id="MobiDB-lite"/>
    </source>
</evidence>
<feature type="region of interest" description="Disordered" evidence="1">
    <location>
        <begin position="1"/>
        <end position="56"/>
    </location>
</feature>
<dbReference type="Proteomes" id="UP000313359">
    <property type="component" value="Unassembled WGS sequence"/>
</dbReference>
<dbReference type="AlphaFoldDB" id="A0A5C2SAQ5"/>
<evidence type="ECO:0000313" key="3">
    <source>
        <dbReference type="Proteomes" id="UP000313359"/>
    </source>
</evidence>
<reference evidence="2" key="1">
    <citation type="journal article" date="2018" name="Genome Biol. Evol.">
        <title>Genomics and development of Lentinus tigrinus, a white-rot wood-decaying mushroom with dimorphic fruiting bodies.</title>
        <authorList>
            <person name="Wu B."/>
            <person name="Xu Z."/>
            <person name="Knudson A."/>
            <person name="Carlson A."/>
            <person name="Chen N."/>
            <person name="Kovaka S."/>
            <person name="LaButti K."/>
            <person name="Lipzen A."/>
            <person name="Pennachio C."/>
            <person name="Riley R."/>
            <person name="Schakwitz W."/>
            <person name="Umezawa K."/>
            <person name="Ohm R.A."/>
            <person name="Grigoriev I.V."/>
            <person name="Nagy L.G."/>
            <person name="Gibbons J."/>
            <person name="Hibbett D."/>
        </authorList>
    </citation>
    <scope>NUCLEOTIDE SEQUENCE [LARGE SCALE GENOMIC DNA]</scope>
    <source>
        <strain evidence="2">ALCF2SS1-6</strain>
    </source>
</reference>